<name>A0A132NL26_9ACTN</name>
<comment type="caution">
    <text evidence="1">The sequence shown here is derived from an EMBL/GenBank/DDBJ whole genome shotgun (WGS) entry which is preliminary data.</text>
</comment>
<accession>A0A132NL26</accession>
<dbReference type="SUPFAM" id="SSF54506">
    <property type="entry name" value="Diaminopimelate epimerase-like"/>
    <property type="match status" value="1"/>
</dbReference>
<gene>
    <name evidence="1" type="ORF">TR74_01495</name>
</gene>
<protein>
    <submittedName>
        <fullName evidence="1">Phenazine biosynthesis protein</fullName>
    </submittedName>
</protein>
<organism evidence="1 2">
    <name type="scientific">Carbonactinospora thermoautotrophica</name>
    <dbReference type="NCBI Taxonomy" id="1469144"/>
    <lineage>
        <taxon>Bacteria</taxon>
        <taxon>Bacillati</taxon>
        <taxon>Actinomycetota</taxon>
        <taxon>Actinomycetes</taxon>
        <taxon>Kitasatosporales</taxon>
        <taxon>Carbonactinosporaceae</taxon>
        <taxon>Carbonactinospora</taxon>
    </lineage>
</organism>
<sequence length="77" mass="7857">WAWADEAAGRVRARVFALAAGVAEDEACGSASLVLASRLDRALTIVHGQGSVVRARPAGPGYAEVGGFVAHDGVRAL</sequence>
<feature type="non-terminal residue" evidence="1">
    <location>
        <position position="1"/>
    </location>
</feature>
<dbReference type="AlphaFoldDB" id="A0A132NL26"/>
<dbReference type="Proteomes" id="UP000070598">
    <property type="component" value="Unassembled WGS sequence"/>
</dbReference>
<proteinExistence type="predicted"/>
<dbReference type="Gene3D" id="3.10.310.10">
    <property type="entry name" value="Diaminopimelate Epimerase, Chain A, domain 1"/>
    <property type="match status" value="1"/>
</dbReference>
<dbReference type="PATRIC" id="fig|1469144.9.peg.5381"/>
<evidence type="ECO:0000313" key="1">
    <source>
        <dbReference type="EMBL" id="KWX10795.1"/>
    </source>
</evidence>
<evidence type="ECO:0000313" key="2">
    <source>
        <dbReference type="Proteomes" id="UP000070598"/>
    </source>
</evidence>
<dbReference type="EMBL" id="JYIK01000265">
    <property type="protein sequence ID" value="KWX10795.1"/>
    <property type="molecule type" value="Genomic_DNA"/>
</dbReference>
<reference evidence="2" key="1">
    <citation type="submission" date="2015-02" db="EMBL/GenBank/DDBJ databases">
        <title>Physiological reanalysis, assessment of diazotrophy, and genome sequences of multiple isolates of Streptomyces thermoautotrophicus.</title>
        <authorList>
            <person name="MacKellar D.C."/>
            <person name="Lieber L."/>
            <person name="Norman J."/>
            <person name="Bolger A."/>
            <person name="Tobin C."/>
            <person name="Murray J.W."/>
            <person name="Friesen M."/>
            <person name="Prell J."/>
        </authorList>
    </citation>
    <scope>NUCLEOTIDE SEQUENCE [LARGE SCALE GENOMIC DNA]</scope>
    <source>
        <strain evidence="2">UBT1</strain>
    </source>
</reference>